<evidence type="ECO:0000256" key="4">
    <source>
        <dbReference type="ARBA" id="ARBA00022839"/>
    </source>
</evidence>
<evidence type="ECO:0000313" key="11">
    <source>
        <dbReference type="Proteomes" id="UP000589620"/>
    </source>
</evidence>
<evidence type="ECO:0000256" key="3">
    <source>
        <dbReference type="ARBA" id="ARBA00022801"/>
    </source>
</evidence>
<keyword evidence="11" id="KW-1185">Reference proteome</keyword>
<dbReference type="InterPro" id="IPR020579">
    <property type="entry name" value="Exonuc_VII_lsu_C"/>
</dbReference>
<dbReference type="GO" id="GO:0003676">
    <property type="term" value="F:nucleic acid binding"/>
    <property type="evidence" value="ECO:0007669"/>
    <property type="project" value="InterPro"/>
</dbReference>
<dbReference type="GO" id="GO:0008855">
    <property type="term" value="F:exodeoxyribonuclease VII activity"/>
    <property type="evidence" value="ECO:0007669"/>
    <property type="project" value="UniProtKB-UniRule"/>
</dbReference>
<proteinExistence type="inferred from homology"/>
<dbReference type="EMBL" id="JACCBJ010000001">
    <property type="protein sequence ID" value="NYD74004.1"/>
    <property type="molecule type" value="Genomic_DNA"/>
</dbReference>
<dbReference type="Pfam" id="PF13742">
    <property type="entry name" value="tRNA_anti_2"/>
    <property type="match status" value="1"/>
</dbReference>
<evidence type="ECO:0000256" key="6">
    <source>
        <dbReference type="RuleBase" id="RU004355"/>
    </source>
</evidence>
<dbReference type="EC" id="3.1.11.6" evidence="5"/>
<comment type="catalytic activity">
    <reaction evidence="5 6">
        <text>Exonucleolytic cleavage in either 5'- to 3'- or 3'- to 5'-direction to yield nucleoside 5'-phosphates.</text>
        <dbReference type="EC" id="3.1.11.6"/>
    </reaction>
</comment>
<keyword evidence="3 5" id="KW-0378">Hydrolase</keyword>
<evidence type="ECO:0000256" key="1">
    <source>
        <dbReference type="ARBA" id="ARBA00022490"/>
    </source>
</evidence>
<dbReference type="Pfam" id="PF02601">
    <property type="entry name" value="Exonuc_VII_L"/>
    <property type="match status" value="1"/>
</dbReference>
<keyword evidence="4 5" id="KW-0269">Exonuclease</keyword>
<dbReference type="NCBIfam" id="TIGR00237">
    <property type="entry name" value="xseA"/>
    <property type="match status" value="1"/>
</dbReference>
<dbReference type="GO" id="GO:0009318">
    <property type="term" value="C:exodeoxyribonuclease VII complex"/>
    <property type="evidence" value="ECO:0007669"/>
    <property type="project" value="UniProtKB-UniRule"/>
</dbReference>
<evidence type="ECO:0000259" key="9">
    <source>
        <dbReference type="Pfam" id="PF13742"/>
    </source>
</evidence>
<dbReference type="GO" id="GO:0005737">
    <property type="term" value="C:cytoplasm"/>
    <property type="evidence" value="ECO:0007669"/>
    <property type="project" value="UniProtKB-SubCell"/>
</dbReference>
<evidence type="ECO:0000256" key="5">
    <source>
        <dbReference type="HAMAP-Rule" id="MF_00378"/>
    </source>
</evidence>
<sequence>MSALSTEWETAVSQTTTVAMQAAPPTVDAPWPVALLNSKIKGWIDRLGTAWVEGEITQWGISGGNVYGKLKDLNEDATISFTIWSSVKARIPADLKQGDRVVAAIKPNFWVKGGTLTMQVYDMKHVGLGDLLERLERLRQQLAAEGLFAIERKKRLPFLPHTIGLVTGKDSDAEKDVLRNAQLRWPQVRFRVVHASVQGERTVTEVVSAIRTLDADPEVEVIIVARGGGDFQNLLGFSDERLVRAAAAALTPIVSAIGHEADRPLLDEVADLRASTPTDAAKRVVPDVAEELARVQQARARIGIRVTQRIAHEIDRIGHLRTRPVLASPSWIVDARAEELTRYVARGTELVARRVERETTRVAELRGQLRALSPQGTLDRGYAIVQTPAGHVVTDPAEASTGTELRVTVSGGSFAATAGDRLPSPAGHGTAAGADHPSAPADLQRDK</sequence>
<dbReference type="GO" id="GO:0006308">
    <property type="term" value="P:DNA catabolic process"/>
    <property type="evidence" value="ECO:0007669"/>
    <property type="project" value="UniProtKB-UniRule"/>
</dbReference>
<evidence type="ECO:0000256" key="2">
    <source>
        <dbReference type="ARBA" id="ARBA00022722"/>
    </source>
</evidence>
<gene>
    <name evidence="5" type="primary">xseA</name>
    <name evidence="10" type="ORF">BJ963_001523</name>
</gene>
<feature type="domain" description="Exonuclease VII large subunit C-terminal" evidence="8">
    <location>
        <begin position="147"/>
        <end position="345"/>
    </location>
</feature>
<dbReference type="PANTHER" id="PTHR30008">
    <property type="entry name" value="EXODEOXYRIBONUCLEASE 7 LARGE SUBUNIT"/>
    <property type="match status" value="1"/>
</dbReference>
<comment type="subunit">
    <text evidence="5">Heterooligomer composed of large and small subunits.</text>
</comment>
<feature type="domain" description="OB-fold nucleic acid binding" evidence="9">
    <location>
        <begin position="32"/>
        <end position="123"/>
    </location>
</feature>
<name>A0A852SZS0_9MICO</name>
<reference evidence="10 11" key="1">
    <citation type="submission" date="2020-07" db="EMBL/GenBank/DDBJ databases">
        <title>Sequencing the genomes of 1000 actinobacteria strains.</title>
        <authorList>
            <person name="Klenk H.-P."/>
        </authorList>
    </citation>
    <scope>NUCLEOTIDE SEQUENCE [LARGE SCALE GENOMIC DNA]</scope>
    <source>
        <strain evidence="10 11">DSM 23871</strain>
    </source>
</reference>
<comment type="similarity">
    <text evidence="5 6">Belongs to the XseA family.</text>
</comment>
<dbReference type="Proteomes" id="UP000589620">
    <property type="component" value="Unassembled WGS sequence"/>
</dbReference>
<accession>A0A852SZS0</accession>
<comment type="function">
    <text evidence="5">Bidirectionally degrades single-stranded DNA into large acid-insoluble oligonucleotides, which are then degraded further into small acid-soluble oligonucleotides.</text>
</comment>
<evidence type="ECO:0000313" key="10">
    <source>
        <dbReference type="EMBL" id="NYD74004.1"/>
    </source>
</evidence>
<dbReference type="AlphaFoldDB" id="A0A852SZS0"/>
<comment type="subcellular location">
    <subcellularLocation>
        <location evidence="5 6">Cytoplasm</location>
    </subcellularLocation>
</comment>
<dbReference type="InterPro" id="IPR003753">
    <property type="entry name" value="Exonuc_VII_L"/>
</dbReference>
<dbReference type="InterPro" id="IPR025824">
    <property type="entry name" value="OB-fold_nuc-bd_dom"/>
</dbReference>
<comment type="caution">
    <text evidence="10">The sequence shown here is derived from an EMBL/GenBank/DDBJ whole genome shotgun (WGS) entry which is preliminary data.</text>
</comment>
<feature type="region of interest" description="Disordered" evidence="7">
    <location>
        <begin position="416"/>
        <end position="447"/>
    </location>
</feature>
<organism evidence="10 11">
    <name type="scientific">Leifsonia soli</name>
    <dbReference type="NCBI Taxonomy" id="582665"/>
    <lineage>
        <taxon>Bacteria</taxon>
        <taxon>Bacillati</taxon>
        <taxon>Actinomycetota</taxon>
        <taxon>Actinomycetes</taxon>
        <taxon>Micrococcales</taxon>
        <taxon>Microbacteriaceae</taxon>
        <taxon>Leifsonia</taxon>
    </lineage>
</organism>
<dbReference type="CDD" id="cd04489">
    <property type="entry name" value="ExoVII_LU_OBF"/>
    <property type="match status" value="1"/>
</dbReference>
<keyword evidence="1 5" id="KW-0963">Cytoplasm</keyword>
<protein>
    <recommendedName>
        <fullName evidence="5">Exodeoxyribonuclease 7 large subunit</fullName>
        <ecNumber evidence="5">3.1.11.6</ecNumber>
    </recommendedName>
    <alternativeName>
        <fullName evidence="5">Exodeoxyribonuclease VII large subunit</fullName>
        <shortName evidence="5">Exonuclease VII large subunit</shortName>
    </alternativeName>
</protein>
<evidence type="ECO:0000256" key="7">
    <source>
        <dbReference type="SAM" id="MobiDB-lite"/>
    </source>
</evidence>
<keyword evidence="2 5" id="KW-0540">Nuclease</keyword>
<dbReference type="HAMAP" id="MF_00378">
    <property type="entry name" value="Exonuc_7_L"/>
    <property type="match status" value="1"/>
</dbReference>
<evidence type="ECO:0000259" key="8">
    <source>
        <dbReference type="Pfam" id="PF02601"/>
    </source>
</evidence>
<dbReference type="PANTHER" id="PTHR30008:SF0">
    <property type="entry name" value="EXODEOXYRIBONUCLEASE 7 LARGE SUBUNIT"/>
    <property type="match status" value="1"/>
</dbReference>